<dbReference type="OrthoDB" id="10063592at2759"/>
<dbReference type="Proteomes" id="UP000038040">
    <property type="component" value="Unplaced"/>
</dbReference>
<dbReference type="WBParaSite" id="DME_0000993301-mRNA-1">
    <property type="protein sequence ID" value="DME_0000993301-mRNA-1"/>
    <property type="gene ID" value="DME_0000993301"/>
</dbReference>
<dbReference type="Proteomes" id="UP000274756">
    <property type="component" value="Unassembled WGS sequence"/>
</dbReference>
<evidence type="ECO:0000259" key="1">
    <source>
        <dbReference type="Pfam" id="PF09379"/>
    </source>
</evidence>
<sequence>MNDGRRTIIYLLDGRKLEIIIQRRLFTNELLNIIASHVSLKEPDKKYFALAYIDKLFFLQLAEKSLTYGSHFYEVIDKSGILWTLAINNKGIYQYSPNNICEPKKVYIFVLFFLQKYEKTHRRTVLSSSLSVHIFTFFCETTLLCKTIWSTAIELHQFYLDQRTNTRLNKISGDCNKEMKRSNYKIM</sequence>
<dbReference type="InterPro" id="IPR018979">
    <property type="entry name" value="FERM_N"/>
</dbReference>
<dbReference type="PANTHER" id="PTHR46079:SF2">
    <property type="entry name" value="FERM DOMAIN-CONTAINING PROTEIN"/>
    <property type="match status" value="1"/>
</dbReference>
<feature type="domain" description="FERM N-terminal" evidence="1">
    <location>
        <begin position="10"/>
        <end position="61"/>
    </location>
</feature>
<keyword evidence="5" id="KW-1185">Reference proteome</keyword>
<accession>A0A0N4UPN7</accession>
<evidence type="ECO:0000313" key="5">
    <source>
        <dbReference type="Proteomes" id="UP000274756"/>
    </source>
</evidence>
<gene>
    <name evidence="3" type="ORF">DME_LOCUS10804</name>
</gene>
<name>A0A0N4UPN7_DRAME</name>
<dbReference type="Gene3D" id="3.10.20.90">
    <property type="entry name" value="Phosphatidylinositol 3-kinase Catalytic Subunit, Chain A, domain 1"/>
    <property type="match status" value="1"/>
</dbReference>
<evidence type="ECO:0000313" key="4">
    <source>
        <dbReference type="Proteomes" id="UP000038040"/>
    </source>
</evidence>
<proteinExistence type="predicted"/>
<dbReference type="SUPFAM" id="SSF54236">
    <property type="entry name" value="Ubiquitin-like"/>
    <property type="match status" value="1"/>
</dbReference>
<reference evidence="3 5" key="2">
    <citation type="submission" date="2018-11" db="EMBL/GenBank/DDBJ databases">
        <authorList>
            <consortium name="Pathogen Informatics"/>
        </authorList>
    </citation>
    <scope>NUCLEOTIDE SEQUENCE [LARGE SCALE GENOMIC DNA]</scope>
</reference>
<dbReference type="EMBL" id="UYYG01001250">
    <property type="protein sequence ID" value="VDN60831.1"/>
    <property type="molecule type" value="Genomic_DNA"/>
</dbReference>
<dbReference type="InterPro" id="IPR047176">
    <property type="entry name" value="FRMD4A/B"/>
</dbReference>
<dbReference type="SUPFAM" id="SSF50729">
    <property type="entry name" value="PH domain-like"/>
    <property type="match status" value="1"/>
</dbReference>
<dbReference type="Pfam" id="PF09380">
    <property type="entry name" value="FERM_C"/>
    <property type="match status" value="1"/>
</dbReference>
<organism evidence="4 6">
    <name type="scientific">Dracunculus medinensis</name>
    <name type="common">Guinea worm</name>
    <dbReference type="NCBI Taxonomy" id="318479"/>
    <lineage>
        <taxon>Eukaryota</taxon>
        <taxon>Metazoa</taxon>
        <taxon>Ecdysozoa</taxon>
        <taxon>Nematoda</taxon>
        <taxon>Chromadorea</taxon>
        <taxon>Rhabditida</taxon>
        <taxon>Spirurina</taxon>
        <taxon>Dracunculoidea</taxon>
        <taxon>Dracunculidae</taxon>
        <taxon>Dracunculus</taxon>
    </lineage>
</organism>
<dbReference type="InterPro" id="IPR011993">
    <property type="entry name" value="PH-like_dom_sf"/>
</dbReference>
<dbReference type="PANTHER" id="PTHR46079">
    <property type="entry name" value="FERM DOMAIN-CONTAINING PROTEIN 4"/>
    <property type="match status" value="1"/>
</dbReference>
<dbReference type="Gene3D" id="2.30.29.30">
    <property type="entry name" value="Pleckstrin-homology domain (PH domain)/Phosphotyrosine-binding domain (PTB)"/>
    <property type="match status" value="1"/>
</dbReference>
<reference evidence="6" key="1">
    <citation type="submission" date="2017-02" db="UniProtKB">
        <authorList>
            <consortium name="WormBaseParasite"/>
        </authorList>
    </citation>
    <scope>IDENTIFICATION</scope>
</reference>
<dbReference type="InterPro" id="IPR029071">
    <property type="entry name" value="Ubiquitin-like_domsf"/>
</dbReference>
<protein>
    <submittedName>
        <fullName evidence="6">FERM_C domain-containing protein</fullName>
    </submittedName>
</protein>
<dbReference type="STRING" id="318479.A0A0N4UPN7"/>
<evidence type="ECO:0000313" key="6">
    <source>
        <dbReference type="WBParaSite" id="DME_0000993301-mRNA-1"/>
    </source>
</evidence>
<evidence type="ECO:0000313" key="3">
    <source>
        <dbReference type="EMBL" id="VDN60831.1"/>
    </source>
</evidence>
<feature type="domain" description="FERM C-terminal PH-like" evidence="2">
    <location>
        <begin position="77"/>
        <end position="165"/>
    </location>
</feature>
<dbReference type="GO" id="GO:0090162">
    <property type="term" value="P:establishment of epithelial cell polarity"/>
    <property type="evidence" value="ECO:0007669"/>
    <property type="project" value="InterPro"/>
</dbReference>
<dbReference type="InterPro" id="IPR018980">
    <property type="entry name" value="FERM_PH-like_C"/>
</dbReference>
<dbReference type="AlphaFoldDB" id="A0A0N4UPN7"/>
<dbReference type="Pfam" id="PF09379">
    <property type="entry name" value="FERM_N"/>
    <property type="match status" value="1"/>
</dbReference>
<evidence type="ECO:0000259" key="2">
    <source>
        <dbReference type="Pfam" id="PF09380"/>
    </source>
</evidence>